<evidence type="ECO:0000313" key="4">
    <source>
        <dbReference type="EMBL" id="CAI4032075.1"/>
    </source>
</evidence>
<dbReference type="EMBL" id="OX365700">
    <property type="protein sequence ID" value="CAI4032075.1"/>
    <property type="molecule type" value="Genomic_DNA"/>
</dbReference>
<feature type="repeat" description="TPR" evidence="1">
    <location>
        <begin position="62"/>
        <end position="95"/>
    </location>
</feature>
<dbReference type="AlphaFoldDB" id="A0AA86N019"/>
<evidence type="ECO:0000313" key="5">
    <source>
        <dbReference type="Proteomes" id="UP001179121"/>
    </source>
</evidence>
<keyword evidence="1" id="KW-0802">TPR repeat</keyword>
<proteinExistence type="predicted"/>
<dbReference type="KEGG" id="nti:DNFV4_02500"/>
<dbReference type="Pfam" id="PF14559">
    <property type="entry name" value="TPR_19"/>
    <property type="match status" value="1"/>
</dbReference>
<dbReference type="Proteomes" id="UP001179121">
    <property type="component" value="Chromosome"/>
</dbReference>
<feature type="region of interest" description="Disordered" evidence="2">
    <location>
        <begin position="153"/>
        <end position="231"/>
    </location>
</feature>
<name>A0AA86N019_9BACT</name>
<dbReference type="PROSITE" id="PS50005">
    <property type="entry name" value="TPR"/>
    <property type="match status" value="1"/>
</dbReference>
<evidence type="ECO:0000256" key="3">
    <source>
        <dbReference type="SAM" id="Phobius"/>
    </source>
</evidence>
<dbReference type="InterPro" id="IPR011990">
    <property type="entry name" value="TPR-like_helical_dom_sf"/>
</dbReference>
<dbReference type="InterPro" id="IPR019734">
    <property type="entry name" value="TPR_rpt"/>
</dbReference>
<dbReference type="SUPFAM" id="SSF48452">
    <property type="entry name" value="TPR-like"/>
    <property type="match status" value="1"/>
</dbReference>
<evidence type="ECO:0000256" key="1">
    <source>
        <dbReference type="PROSITE-ProRule" id="PRU00339"/>
    </source>
</evidence>
<sequence length="231" mass="24545">MPGTPVPDPSISERLERLAAEWAKAPHSKVFVQLAEEYVKAGLLQKAAVVLQEGLLVYPGYVIAMVVLGSIYQQMGEDAKAKAMLEDAVALSPENLKAHRSLAKIYAAEGNIESARKSCTVVLMTNPLDDEIKAIERNLAKITRILPSQPLEPASTAGVAGAGGPTNETTALDRSVESNGRGEGATVSMATPNTMTHSEESGGSADPEQASKAARLQNWLSRIQARRRATA</sequence>
<organism evidence="4 5">
    <name type="scientific">Nitrospira tepida</name>
    <dbReference type="NCBI Taxonomy" id="2973512"/>
    <lineage>
        <taxon>Bacteria</taxon>
        <taxon>Pseudomonadati</taxon>
        <taxon>Nitrospirota</taxon>
        <taxon>Nitrospiria</taxon>
        <taxon>Nitrospirales</taxon>
        <taxon>Nitrospiraceae</taxon>
        <taxon>Nitrospira</taxon>
    </lineage>
</organism>
<accession>A0AA86N019</accession>
<keyword evidence="3" id="KW-1133">Transmembrane helix</keyword>
<keyword evidence="3" id="KW-0812">Transmembrane</keyword>
<keyword evidence="5" id="KW-1185">Reference proteome</keyword>
<keyword evidence="3" id="KW-0472">Membrane</keyword>
<dbReference type="Gene3D" id="1.25.40.10">
    <property type="entry name" value="Tetratricopeptide repeat domain"/>
    <property type="match status" value="1"/>
</dbReference>
<gene>
    <name evidence="4" type="ORF">DNFV4_02500</name>
</gene>
<feature type="transmembrane region" description="Helical" evidence="3">
    <location>
        <begin position="55"/>
        <end position="72"/>
    </location>
</feature>
<evidence type="ECO:0000256" key="2">
    <source>
        <dbReference type="SAM" id="MobiDB-lite"/>
    </source>
</evidence>
<protein>
    <submittedName>
        <fullName evidence="4">TPR_REGION domain-containing protein</fullName>
    </submittedName>
</protein>
<dbReference type="SMART" id="SM00028">
    <property type="entry name" value="TPR"/>
    <property type="match status" value="3"/>
</dbReference>
<reference evidence="4" key="1">
    <citation type="submission" date="2022-10" db="EMBL/GenBank/DDBJ databases">
        <authorList>
            <person name="Koch H."/>
        </authorList>
    </citation>
    <scope>NUCLEOTIDE SEQUENCE</scope>
    <source>
        <strain evidence="4">DNF</strain>
    </source>
</reference>